<dbReference type="PANTHER" id="PTHR35191:SF1">
    <property type="entry name" value="PROPHAGE SIDE TAIL FIBER PROTEIN HOMOLOG STFQ-RELATED"/>
    <property type="match status" value="1"/>
</dbReference>
<dbReference type="KEGG" id="caml:H6X83_12290"/>
<dbReference type="RefSeq" id="WP_212506754.1">
    <property type="nucleotide sequence ID" value="NZ_CP060696.1"/>
</dbReference>
<sequence>MTTFAVGDGSGAFYSPVPTMTALKGQKWSGTISGYNVSADSPNLISVTGLIPSDVGGWTIREIGVFDDQGRLIAIANYPDTEKISRDDGVSTEIQVGIELLFSNASSVTISVDPSHDFGNQSRSQRGFRTT</sequence>
<protein>
    <submittedName>
        <fullName evidence="2">Phage tail protein</fullName>
    </submittedName>
</protein>
<evidence type="ECO:0000313" key="2">
    <source>
        <dbReference type="EMBL" id="QNO17690.1"/>
    </source>
</evidence>
<evidence type="ECO:0000259" key="1">
    <source>
        <dbReference type="Pfam" id="PF12571"/>
    </source>
</evidence>
<dbReference type="AlphaFoldDB" id="A0A7G9WG78"/>
<name>A0A7G9WG78_9FIRM</name>
<dbReference type="Proteomes" id="UP000516046">
    <property type="component" value="Chromosome"/>
</dbReference>
<dbReference type="PANTHER" id="PTHR35191">
    <property type="entry name" value="PROPHAGE SIDE TAIL FIBER PROTEIN HOMOLOG STFQ-RELATED"/>
    <property type="match status" value="1"/>
</dbReference>
<dbReference type="InterPro" id="IPR022225">
    <property type="entry name" value="Phage_tail_fibre_N"/>
</dbReference>
<reference evidence="2 3" key="1">
    <citation type="submission" date="2020-08" db="EMBL/GenBank/DDBJ databases">
        <authorList>
            <person name="Ren C."/>
            <person name="Gu Y."/>
            <person name="Xu Y."/>
        </authorList>
    </citation>
    <scope>NUCLEOTIDE SEQUENCE [LARGE SCALE GENOMIC DNA]</scope>
    <source>
        <strain evidence="2 3">LBM18003</strain>
    </source>
</reference>
<feature type="domain" description="Phage tail fibre protein N-terminal" evidence="1">
    <location>
        <begin position="2"/>
        <end position="116"/>
    </location>
</feature>
<dbReference type="Pfam" id="PF12571">
    <property type="entry name" value="Phage_tail_fib"/>
    <property type="match status" value="1"/>
</dbReference>
<organism evidence="2 3">
    <name type="scientific">Caproicibacterium amylolyticum</name>
    <dbReference type="NCBI Taxonomy" id="2766537"/>
    <lineage>
        <taxon>Bacteria</taxon>
        <taxon>Bacillati</taxon>
        <taxon>Bacillota</taxon>
        <taxon>Clostridia</taxon>
        <taxon>Eubacteriales</taxon>
        <taxon>Oscillospiraceae</taxon>
        <taxon>Caproicibacterium</taxon>
    </lineage>
</organism>
<accession>A0A7G9WG78</accession>
<evidence type="ECO:0000313" key="3">
    <source>
        <dbReference type="Proteomes" id="UP000516046"/>
    </source>
</evidence>
<proteinExistence type="predicted"/>
<dbReference type="InterPro" id="IPR051934">
    <property type="entry name" value="Phage_Tail_Fiber_Structural"/>
</dbReference>
<gene>
    <name evidence="2" type="ORF">H6X83_12290</name>
</gene>
<dbReference type="EMBL" id="CP060696">
    <property type="protein sequence ID" value="QNO17690.1"/>
    <property type="molecule type" value="Genomic_DNA"/>
</dbReference>
<keyword evidence="3" id="KW-1185">Reference proteome</keyword>